<comment type="subcellular location">
    <subcellularLocation>
        <location evidence="1">Membrane</location>
        <topology evidence="1">Multi-pass membrane protein</topology>
    </subcellularLocation>
</comment>
<organism evidence="8 9">
    <name type="scientific">Botryosphaeria parva (strain UCR-NP2)</name>
    <name type="common">Grapevine canker fungus</name>
    <name type="synonym">Neofusicoccum parvum</name>
    <dbReference type="NCBI Taxonomy" id="1287680"/>
    <lineage>
        <taxon>Eukaryota</taxon>
        <taxon>Fungi</taxon>
        <taxon>Dikarya</taxon>
        <taxon>Ascomycota</taxon>
        <taxon>Pezizomycotina</taxon>
        <taxon>Dothideomycetes</taxon>
        <taxon>Dothideomycetes incertae sedis</taxon>
        <taxon>Botryosphaeriales</taxon>
        <taxon>Botryosphaeriaceae</taxon>
        <taxon>Neofusicoccum</taxon>
    </lineage>
</organism>
<sequence length="660" mass="70933">MDPSSPRPESPDPEKALSHSDDGSPDPADFPTKIEWADDPDNPQNWKFSKRCFHTFVPTAIAFVTTLASSIYTPGRTEVQAEFGVSTTVAILPFSFYTLGLAFGPLIASPCSENFGRRAVYFVCTPIFGLFILGSGFSQSIVSLTVCRFFAGCFGSPALSVGNATISDVWAPHERAIPMAIMVCAPFLGPSLGPLIGGFVAEGKGWRWTQWVILFFTAAFLAPAFFMRETYRKQILKTRRAADADLSLRRTETAASRASRAAQGTRALLLSAIGRPVHMLATEPIIGLFSLYVAFIFAMQYAFFAAFPWVFSRTYGFDLGAQGLTFLGLGVGCVVGFAAIVANSLLLERPRVARWRAQHQADAGAAEEGQQQQQQQQQQRKRASPPPEFALAIAYPGSVLLPASLFMFAWTADAGAHWMAPVAAEALFGAANLLVFMACSLYLVNTYGPRYGASAMAACSLLRYVLGAVFPLFILQMYEALGTGWATSLLAFVSVAMAALPWGFVRWGPKLRAMSAYPSWQITTGLPWSLDHPGGRIVRAMPCYPTSAMGWGERTIPVARLFRLTGVCYQMRYTLVKTVVYTPSVTVATAPPTVSVTTLIASVVTVRVATPLATGVSVAVCTASANTVDVAAPAGAGVTVTVLVAAAVRVTVVRKVQGYV</sequence>
<dbReference type="FunFam" id="1.20.1250.20:FF:000011">
    <property type="entry name" value="MFS multidrug transporter, putative"/>
    <property type="match status" value="1"/>
</dbReference>
<gene>
    <name evidence="8" type="ORF">UCRNP2_7731</name>
</gene>
<evidence type="ECO:0000256" key="6">
    <source>
        <dbReference type="SAM" id="Phobius"/>
    </source>
</evidence>
<dbReference type="eggNOG" id="KOG0255">
    <property type="taxonomic scope" value="Eukaryota"/>
</dbReference>
<dbReference type="InterPro" id="IPR005829">
    <property type="entry name" value="Sugar_transporter_CS"/>
</dbReference>
<feature type="transmembrane region" description="Helical" evidence="6">
    <location>
        <begin position="143"/>
        <end position="164"/>
    </location>
</feature>
<dbReference type="OrthoDB" id="3936150at2759"/>
<accession>R1GBJ0</accession>
<evidence type="ECO:0000313" key="9">
    <source>
        <dbReference type="Proteomes" id="UP000013521"/>
    </source>
</evidence>
<feature type="transmembrane region" description="Helical" evidence="6">
    <location>
        <begin position="323"/>
        <end position="346"/>
    </location>
</feature>
<dbReference type="Gene3D" id="1.20.1250.20">
    <property type="entry name" value="MFS general substrate transporter like domains"/>
    <property type="match status" value="1"/>
</dbReference>
<dbReference type="GO" id="GO:0042908">
    <property type="term" value="P:xenobiotic transport"/>
    <property type="evidence" value="ECO:0007669"/>
    <property type="project" value="UniProtKB-ARBA"/>
</dbReference>
<dbReference type="InterPro" id="IPR036259">
    <property type="entry name" value="MFS_trans_sf"/>
</dbReference>
<dbReference type="PANTHER" id="PTHR23502">
    <property type="entry name" value="MAJOR FACILITATOR SUPERFAMILY"/>
    <property type="match status" value="1"/>
</dbReference>
<evidence type="ECO:0000256" key="3">
    <source>
        <dbReference type="ARBA" id="ARBA00022989"/>
    </source>
</evidence>
<dbReference type="PANTHER" id="PTHR23502:SF38">
    <property type="entry name" value="POLYAMINE TRANSPORTER 4"/>
    <property type="match status" value="1"/>
</dbReference>
<dbReference type="GO" id="GO:0015606">
    <property type="term" value="F:spermidine transmembrane transporter activity"/>
    <property type="evidence" value="ECO:0007669"/>
    <property type="project" value="TreeGrafter"/>
</dbReference>
<keyword evidence="2 6" id="KW-0812">Transmembrane</keyword>
<dbReference type="Pfam" id="PF07690">
    <property type="entry name" value="MFS_1"/>
    <property type="match status" value="1"/>
</dbReference>
<evidence type="ECO:0000256" key="1">
    <source>
        <dbReference type="ARBA" id="ARBA00004141"/>
    </source>
</evidence>
<dbReference type="HOGENOM" id="CLU_008455_11_3_1"/>
<proteinExistence type="predicted"/>
<dbReference type="GO" id="GO:0140115">
    <property type="term" value="P:export across plasma membrane"/>
    <property type="evidence" value="ECO:0007669"/>
    <property type="project" value="UniProtKB-ARBA"/>
</dbReference>
<dbReference type="AlphaFoldDB" id="R1GBJ0"/>
<feature type="transmembrane region" description="Helical" evidence="6">
    <location>
        <begin position="208"/>
        <end position="227"/>
    </location>
</feature>
<dbReference type="InterPro" id="IPR011701">
    <property type="entry name" value="MFS"/>
</dbReference>
<dbReference type="PROSITE" id="PS50850">
    <property type="entry name" value="MFS"/>
    <property type="match status" value="1"/>
</dbReference>
<feature type="compositionally biased region" description="Basic and acidic residues" evidence="5">
    <location>
        <begin position="9"/>
        <end position="22"/>
    </location>
</feature>
<evidence type="ECO:0000256" key="2">
    <source>
        <dbReference type="ARBA" id="ARBA00022692"/>
    </source>
</evidence>
<feature type="transmembrane region" description="Helical" evidence="6">
    <location>
        <begin position="456"/>
        <end position="478"/>
    </location>
</feature>
<reference evidence="9" key="1">
    <citation type="journal article" date="2013" name="Genome Announc.">
        <title>Draft genome sequence of Neofusicoccum parvum isolate UCR-NP2, a fungal vascular pathogen associated with grapevine cankers.</title>
        <authorList>
            <person name="Blanco-Ulate B."/>
            <person name="Rolshausen P."/>
            <person name="Cantu D."/>
        </authorList>
    </citation>
    <scope>NUCLEOTIDE SEQUENCE [LARGE SCALE GENOMIC DNA]</scope>
    <source>
        <strain evidence="9">UCR-NP2</strain>
    </source>
</reference>
<evidence type="ECO:0000256" key="4">
    <source>
        <dbReference type="ARBA" id="ARBA00023136"/>
    </source>
</evidence>
<feature type="transmembrane region" description="Helical" evidence="6">
    <location>
        <begin position="422"/>
        <end position="444"/>
    </location>
</feature>
<name>R1GBJ0_BOTPV</name>
<evidence type="ECO:0000313" key="8">
    <source>
        <dbReference type="EMBL" id="EOD45541.1"/>
    </source>
</evidence>
<keyword evidence="4 6" id="KW-0472">Membrane</keyword>
<dbReference type="EMBL" id="KB916574">
    <property type="protein sequence ID" value="EOD45541.1"/>
    <property type="molecule type" value="Genomic_DNA"/>
</dbReference>
<feature type="transmembrane region" description="Helical" evidence="6">
    <location>
        <begin position="176"/>
        <end position="196"/>
    </location>
</feature>
<evidence type="ECO:0000259" key="7">
    <source>
        <dbReference type="PROSITE" id="PS50850"/>
    </source>
</evidence>
<dbReference type="KEGG" id="npa:UCRNP2_7731"/>
<feature type="transmembrane region" description="Helical" evidence="6">
    <location>
        <begin position="285"/>
        <end position="311"/>
    </location>
</feature>
<feature type="transmembrane region" description="Helical" evidence="6">
    <location>
        <begin position="119"/>
        <end position="137"/>
    </location>
</feature>
<dbReference type="CDD" id="cd17323">
    <property type="entry name" value="MFS_Tpo1_MDR_like"/>
    <property type="match status" value="1"/>
</dbReference>
<feature type="region of interest" description="Disordered" evidence="5">
    <location>
        <begin position="1"/>
        <end position="32"/>
    </location>
</feature>
<dbReference type="SUPFAM" id="SSF103473">
    <property type="entry name" value="MFS general substrate transporter"/>
    <property type="match status" value="1"/>
</dbReference>
<feature type="transmembrane region" description="Helical" evidence="6">
    <location>
        <begin position="484"/>
        <end position="505"/>
    </location>
</feature>
<feature type="transmembrane region" description="Helical" evidence="6">
    <location>
        <begin position="389"/>
        <end position="410"/>
    </location>
</feature>
<protein>
    <submittedName>
        <fullName evidence="8">Putative benomyl methotrexate resistance protein</fullName>
    </submittedName>
</protein>
<dbReference type="GO" id="GO:0000297">
    <property type="term" value="F:spermine transmembrane transporter activity"/>
    <property type="evidence" value="ECO:0007669"/>
    <property type="project" value="TreeGrafter"/>
</dbReference>
<feature type="domain" description="Major facilitator superfamily (MFS) profile" evidence="7">
    <location>
        <begin position="54"/>
        <end position="511"/>
    </location>
</feature>
<feature type="transmembrane region" description="Helical" evidence="6">
    <location>
        <begin position="52"/>
        <end position="72"/>
    </location>
</feature>
<keyword evidence="3 6" id="KW-1133">Transmembrane helix</keyword>
<evidence type="ECO:0000256" key="5">
    <source>
        <dbReference type="SAM" id="MobiDB-lite"/>
    </source>
</evidence>
<dbReference type="PROSITE" id="PS00216">
    <property type="entry name" value="SUGAR_TRANSPORT_1"/>
    <property type="match status" value="1"/>
</dbReference>
<feature type="transmembrane region" description="Helical" evidence="6">
    <location>
        <begin position="84"/>
        <end position="107"/>
    </location>
</feature>
<dbReference type="Proteomes" id="UP000013521">
    <property type="component" value="Unassembled WGS sequence"/>
</dbReference>
<dbReference type="GO" id="GO:0005886">
    <property type="term" value="C:plasma membrane"/>
    <property type="evidence" value="ECO:0007669"/>
    <property type="project" value="TreeGrafter"/>
</dbReference>
<dbReference type="InterPro" id="IPR020846">
    <property type="entry name" value="MFS_dom"/>
</dbReference>